<gene>
    <name evidence="3" type="ORF">Esi_0046_0104</name>
</gene>
<keyword evidence="2" id="KW-0812">Transmembrane</keyword>
<feature type="compositionally biased region" description="Polar residues" evidence="1">
    <location>
        <begin position="15"/>
        <end position="45"/>
    </location>
</feature>
<dbReference type="Proteomes" id="UP000002630">
    <property type="component" value="Linkage Group LG18"/>
</dbReference>
<feature type="transmembrane region" description="Helical" evidence="2">
    <location>
        <begin position="235"/>
        <end position="252"/>
    </location>
</feature>
<feature type="region of interest" description="Disordered" evidence="1">
    <location>
        <begin position="296"/>
        <end position="318"/>
    </location>
</feature>
<proteinExistence type="predicted"/>
<accession>D7G1Y8</accession>
<feature type="region of interest" description="Disordered" evidence="1">
    <location>
        <begin position="1"/>
        <end position="95"/>
    </location>
</feature>
<evidence type="ECO:0000256" key="1">
    <source>
        <dbReference type="SAM" id="MobiDB-lite"/>
    </source>
</evidence>
<evidence type="ECO:0000313" key="4">
    <source>
        <dbReference type="Proteomes" id="UP000002630"/>
    </source>
</evidence>
<keyword evidence="4" id="KW-1185">Reference proteome</keyword>
<protein>
    <submittedName>
        <fullName evidence="3">Similar to mitochondrial import inner membrane translocase,TIM17/22/23-like protein</fullName>
    </submittedName>
</protein>
<sequence>MGWFGLGRRKPADESSPSSPTLSTDGINMSTGCGAQAASESTGRSCTPMAEPVGAPKTTLNAPAAAMRADACDKASPVEEQQEQQQGEGVADSSPGYAHRLKAAFLDTVATAKRAPETMEEAMAVIKGERAVKPDYGRAVGTVSAAFAGGCAHGWWHGAALAAKYPPHQRSIVRVRAGARRGLRFATFALIFEGSSAVMEALRRKKDFVGGTVGGALAGMAYGVSGGVAAARSGLFYGVWLGGVFGLFRNHVASLREQARLAEEDERLAQEERDAIGETALRRSIAGIDAQVRTWPTAAADSEDETDTTELASSQRTP</sequence>
<dbReference type="AlphaFoldDB" id="D7G1Y8"/>
<dbReference type="EMBL" id="FN648663">
    <property type="protein sequence ID" value="CBJ48714.1"/>
    <property type="molecule type" value="Genomic_DNA"/>
</dbReference>
<feature type="transmembrane region" description="Helical" evidence="2">
    <location>
        <begin position="208"/>
        <end position="229"/>
    </location>
</feature>
<dbReference type="EMBL" id="FN649743">
    <property type="protein sequence ID" value="CBJ48714.1"/>
    <property type="molecule type" value="Genomic_DNA"/>
</dbReference>
<organism evidence="3 4">
    <name type="scientific">Ectocarpus siliculosus</name>
    <name type="common">Brown alga</name>
    <name type="synonym">Conferva siliculosa</name>
    <dbReference type="NCBI Taxonomy" id="2880"/>
    <lineage>
        <taxon>Eukaryota</taxon>
        <taxon>Sar</taxon>
        <taxon>Stramenopiles</taxon>
        <taxon>Ochrophyta</taxon>
        <taxon>PX clade</taxon>
        <taxon>Phaeophyceae</taxon>
        <taxon>Ectocarpales</taxon>
        <taxon>Ectocarpaceae</taxon>
        <taxon>Ectocarpus</taxon>
    </lineage>
</organism>
<feature type="compositionally biased region" description="Polar residues" evidence="1">
    <location>
        <begin position="309"/>
        <end position="318"/>
    </location>
</feature>
<reference evidence="3 4" key="1">
    <citation type="journal article" date="2010" name="Nature">
        <title>The Ectocarpus genome and the independent evolution of multicellularity in brown algae.</title>
        <authorList>
            <person name="Cock J.M."/>
            <person name="Sterck L."/>
            <person name="Rouze P."/>
            <person name="Scornet D."/>
            <person name="Allen A.E."/>
            <person name="Amoutzias G."/>
            <person name="Anthouard V."/>
            <person name="Artiguenave F."/>
            <person name="Aury J.M."/>
            <person name="Badger J.H."/>
            <person name="Beszteri B."/>
            <person name="Billiau K."/>
            <person name="Bonnet E."/>
            <person name="Bothwell J.H."/>
            <person name="Bowler C."/>
            <person name="Boyen C."/>
            <person name="Brownlee C."/>
            <person name="Carrano C.J."/>
            <person name="Charrier B."/>
            <person name="Cho G.Y."/>
            <person name="Coelho S.M."/>
            <person name="Collen J."/>
            <person name="Corre E."/>
            <person name="Da Silva C."/>
            <person name="Delage L."/>
            <person name="Delaroque N."/>
            <person name="Dittami S.M."/>
            <person name="Doulbeau S."/>
            <person name="Elias M."/>
            <person name="Farnham G."/>
            <person name="Gachon C.M."/>
            <person name="Gschloessl B."/>
            <person name="Heesch S."/>
            <person name="Jabbari K."/>
            <person name="Jubin C."/>
            <person name="Kawai H."/>
            <person name="Kimura K."/>
            <person name="Kloareg B."/>
            <person name="Kupper F.C."/>
            <person name="Lang D."/>
            <person name="Le Bail A."/>
            <person name="Leblanc C."/>
            <person name="Lerouge P."/>
            <person name="Lohr M."/>
            <person name="Lopez P.J."/>
            <person name="Martens C."/>
            <person name="Maumus F."/>
            <person name="Michel G."/>
            <person name="Miranda-Saavedra D."/>
            <person name="Morales J."/>
            <person name="Moreau H."/>
            <person name="Motomura T."/>
            <person name="Nagasato C."/>
            <person name="Napoli C.A."/>
            <person name="Nelson D.R."/>
            <person name="Nyvall-Collen P."/>
            <person name="Peters A.F."/>
            <person name="Pommier C."/>
            <person name="Potin P."/>
            <person name="Poulain J."/>
            <person name="Quesneville H."/>
            <person name="Read B."/>
            <person name="Rensing S.A."/>
            <person name="Ritter A."/>
            <person name="Rousvoal S."/>
            <person name="Samanta M."/>
            <person name="Samson G."/>
            <person name="Schroeder D.C."/>
            <person name="Segurens B."/>
            <person name="Strittmatter M."/>
            <person name="Tonon T."/>
            <person name="Tregear J.W."/>
            <person name="Valentin K."/>
            <person name="von Dassow P."/>
            <person name="Yamagishi T."/>
            <person name="Van de Peer Y."/>
            <person name="Wincker P."/>
        </authorList>
    </citation>
    <scope>NUCLEOTIDE SEQUENCE [LARGE SCALE GENOMIC DNA]</scope>
    <source>
        <strain evidence="4">Ec32 / CCAP1310/4</strain>
    </source>
</reference>
<evidence type="ECO:0000313" key="3">
    <source>
        <dbReference type="EMBL" id="CBJ48714.1"/>
    </source>
</evidence>
<keyword evidence="2" id="KW-0472">Membrane</keyword>
<name>D7G1Y8_ECTSI</name>
<evidence type="ECO:0000256" key="2">
    <source>
        <dbReference type="SAM" id="Phobius"/>
    </source>
</evidence>
<dbReference type="OrthoDB" id="10370531at2759"/>
<dbReference type="InParanoid" id="D7G1Y8"/>
<keyword evidence="2" id="KW-1133">Transmembrane helix</keyword>